<evidence type="ECO:0000313" key="2">
    <source>
        <dbReference type="EMBL" id="RDH83567.1"/>
    </source>
</evidence>
<dbReference type="CDD" id="cd00586">
    <property type="entry name" value="4HBT"/>
    <property type="match status" value="1"/>
</dbReference>
<evidence type="ECO:0000313" key="3">
    <source>
        <dbReference type="Proteomes" id="UP000254771"/>
    </source>
</evidence>
<keyword evidence="1" id="KW-0378">Hydrolase</keyword>
<dbReference type="PANTHER" id="PTHR31793">
    <property type="entry name" value="4-HYDROXYBENZOYL-COA THIOESTERASE FAMILY MEMBER"/>
    <property type="match status" value="1"/>
</dbReference>
<dbReference type="SUPFAM" id="SSF54637">
    <property type="entry name" value="Thioesterase/thiol ester dehydrase-isomerase"/>
    <property type="match status" value="1"/>
</dbReference>
<protein>
    <submittedName>
        <fullName evidence="2">Acyl-CoA thioesterase</fullName>
    </submittedName>
</protein>
<sequence>MDLESAQSPQPNIMSTYVYQFTVPLHDIDAAGVMFFTHILRHAHNAYEAFMAEIGFELKSLIEENQHLPLIHTEATFLRPIRHGDKVSVHLQVATIGDTSFTVSYRFHDQNENELAKVETSHVLISPYKGERRALPDDLREALSNYLP</sequence>
<dbReference type="GO" id="GO:0047617">
    <property type="term" value="F:fatty acyl-CoA hydrolase activity"/>
    <property type="evidence" value="ECO:0007669"/>
    <property type="project" value="TreeGrafter"/>
</dbReference>
<dbReference type="EMBL" id="QFXE01000018">
    <property type="protein sequence ID" value="RDH83567.1"/>
    <property type="molecule type" value="Genomic_DNA"/>
</dbReference>
<name>A0A370DGW3_9GAMM</name>
<dbReference type="Pfam" id="PF13279">
    <property type="entry name" value="4HBT_2"/>
    <property type="match status" value="1"/>
</dbReference>
<accession>A0A370DGW3</accession>
<keyword evidence="3" id="KW-1185">Reference proteome</keyword>
<dbReference type="PANTHER" id="PTHR31793:SF37">
    <property type="entry name" value="ACYL-COA THIOESTER HYDROLASE YBGC"/>
    <property type="match status" value="1"/>
</dbReference>
<comment type="caution">
    <text evidence="2">The sequence shown here is derived from an EMBL/GenBank/DDBJ whole genome shotgun (WGS) entry which is preliminary data.</text>
</comment>
<dbReference type="InterPro" id="IPR050563">
    <property type="entry name" value="4-hydroxybenzoyl-CoA_TE"/>
</dbReference>
<evidence type="ECO:0000256" key="1">
    <source>
        <dbReference type="ARBA" id="ARBA00022801"/>
    </source>
</evidence>
<dbReference type="InterPro" id="IPR029069">
    <property type="entry name" value="HotDog_dom_sf"/>
</dbReference>
<reference evidence="2 3" key="1">
    <citation type="journal article" date="2018" name="ISME J.">
        <title>Endosymbiont genomes yield clues of tubeworm success.</title>
        <authorList>
            <person name="Li Y."/>
            <person name="Liles M.R."/>
            <person name="Halanych K.M."/>
        </authorList>
    </citation>
    <scope>NUCLEOTIDE SEQUENCE [LARGE SCALE GENOMIC DNA]</scope>
    <source>
        <strain evidence="2">A1462</strain>
    </source>
</reference>
<gene>
    <name evidence="2" type="ORF">DIZ78_13700</name>
</gene>
<dbReference type="AlphaFoldDB" id="A0A370DGW3"/>
<proteinExistence type="predicted"/>
<dbReference type="Proteomes" id="UP000254771">
    <property type="component" value="Unassembled WGS sequence"/>
</dbReference>
<organism evidence="2 3">
    <name type="scientific">endosymbiont of Escarpia spicata</name>
    <dbReference type="NCBI Taxonomy" id="2200908"/>
    <lineage>
        <taxon>Bacteria</taxon>
        <taxon>Pseudomonadati</taxon>
        <taxon>Pseudomonadota</taxon>
        <taxon>Gammaproteobacteria</taxon>
        <taxon>sulfur-oxidizing symbionts</taxon>
    </lineage>
</organism>
<dbReference type="Gene3D" id="3.10.129.10">
    <property type="entry name" value="Hotdog Thioesterase"/>
    <property type="match status" value="1"/>
</dbReference>